<proteinExistence type="predicted"/>
<evidence type="ECO:0000313" key="2">
    <source>
        <dbReference type="EMBL" id="UOF02057.1"/>
    </source>
</evidence>
<accession>A0ABY4CDU2</accession>
<gene>
    <name evidence="2" type="ORF">MNR06_03695</name>
</gene>
<feature type="chain" id="PRO_5047468919" evidence="1">
    <location>
        <begin position="19"/>
        <end position="102"/>
    </location>
</feature>
<protein>
    <submittedName>
        <fullName evidence="2">Uncharacterized protein</fullName>
    </submittedName>
</protein>
<dbReference type="RefSeq" id="WP_243538678.1">
    <property type="nucleotide sequence ID" value="NZ_CP093442.1"/>
</dbReference>
<keyword evidence="1" id="KW-0732">Signal</keyword>
<dbReference type="EMBL" id="CP093442">
    <property type="protein sequence ID" value="UOF02057.1"/>
    <property type="molecule type" value="Genomic_DNA"/>
</dbReference>
<keyword evidence="3" id="KW-1185">Reference proteome</keyword>
<organism evidence="2 3">
    <name type="scientific">Bdellovibrio reynosensis</name>
    <dbReference type="NCBI Taxonomy" id="2835041"/>
    <lineage>
        <taxon>Bacteria</taxon>
        <taxon>Pseudomonadati</taxon>
        <taxon>Bdellovibrionota</taxon>
        <taxon>Bdellovibrionia</taxon>
        <taxon>Bdellovibrionales</taxon>
        <taxon>Pseudobdellovibrionaceae</taxon>
        <taxon>Bdellovibrio</taxon>
    </lineage>
</organism>
<evidence type="ECO:0000256" key="1">
    <source>
        <dbReference type="SAM" id="SignalP"/>
    </source>
</evidence>
<name>A0ABY4CDU2_9BACT</name>
<feature type="signal peptide" evidence="1">
    <location>
        <begin position="1"/>
        <end position="18"/>
    </location>
</feature>
<sequence length="102" mass="11543">MKIAIAVLGLLVSTTASAKWGLESFYGKVRYSDGQYHCVYTNDGGTKDFKYVYFQMERRVGKEREFSKQIRIDEVVESGDTISAPSGLSMQYVASYCKFLAR</sequence>
<evidence type="ECO:0000313" key="3">
    <source>
        <dbReference type="Proteomes" id="UP000830116"/>
    </source>
</evidence>
<dbReference type="Proteomes" id="UP000830116">
    <property type="component" value="Chromosome"/>
</dbReference>
<reference evidence="2" key="1">
    <citation type="submission" date="2022-03" db="EMBL/GenBank/DDBJ databases">
        <title>Genome Identification and Characterization of new species Bdellovibrio reynosense LBG001 sp. nov. from a Mexico soil sample.</title>
        <authorList>
            <person name="Camilli A."/>
            <person name="Ajao Y."/>
            <person name="Guo X."/>
        </authorList>
    </citation>
    <scope>NUCLEOTIDE SEQUENCE</scope>
    <source>
        <strain evidence="2">LBG001</strain>
    </source>
</reference>